<accession>A0ABY9WS95</accession>
<reference evidence="3 4" key="1">
    <citation type="submission" date="2019-08" db="EMBL/GenBank/DDBJ databases">
        <title>Archangium and Cystobacter genomes.</title>
        <authorList>
            <person name="Chen I.-C.K."/>
            <person name="Wielgoss S."/>
        </authorList>
    </citation>
    <scope>NUCLEOTIDE SEQUENCE [LARGE SCALE GENOMIC DNA]</scope>
    <source>
        <strain evidence="3 4">Cbm 6</strain>
    </source>
</reference>
<dbReference type="PANTHER" id="PTHR45726">
    <property type="entry name" value="LEUKOTRIENE A-4 HYDROLASE"/>
    <property type="match status" value="1"/>
</dbReference>
<dbReference type="SUPFAM" id="SSF55486">
    <property type="entry name" value="Metalloproteases ('zincins'), catalytic domain"/>
    <property type="match status" value="1"/>
</dbReference>
<organism evidence="3 4">
    <name type="scientific">Archangium minus</name>
    <dbReference type="NCBI Taxonomy" id="83450"/>
    <lineage>
        <taxon>Bacteria</taxon>
        <taxon>Pseudomonadati</taxon>
        <taxon>Myxococcota</taxon>
        <taxon>Myxococcia</taxon>
        <taxon>Myxococcales</taxon>
        <taxon>Cystobacterineae</taxon>
        <taxon>Archangiaceae</taxon>
        <taxon>Archangium</taxon>
    </lineage>
</organism>
<feature type="domain" description="Peptidase M1 membrane alanine aminopeptidase" evidence="2">
    <location>
        <begin position="307"/>
        <end position="457"/>
    </location>
</feature>
<dbReference type="Proteomes" id="UP001611383">
    <property type="component" value="Chromosome"/>
</dbReference>
<feature type="region of interest" description="Disordered" evidence="1">
    <location>
        <begin position="23"/>
        <end position="43"/>
    </location>
</feature>
<evidence type="ECO:0000313" key="3">
    <source>
        <dbReference type="EMBL" id="WNG46054.1"/>
    </source>
</evidence>
<dbReference type="Pfam" id="PF01433">
    <property type="entry name" value="Peptidase_M1"/>
    <property type="match status" value="1"/>
</dbReference>
<evidence type="ECO:0000313" key="4">
    <source>
        <dbReference type="Proteomes" id="UP001611383"/>
    </source>
</evidence>
<name>A0ABY9WS95_9BACT</name>
<dbReference type="Gene3D" id="1.10.390.10">
    <property type="entry name" value="Neutral Protease Domain 2"/>
    <property type="match status" value="1"/>
</dbReference>
<dbReference type="InterPro" id="IPR027268">
    <property type="entry name" value="Peptidase_M4/M1_CTD_sf"/>
</dbReference>
<protein>
    <submittedName>
        <fullName evidence="3">M1 family metallopeptidase</fullName>
    </submittedName>
</protein>
<dbReference type="PANTHER" id="PTHR45726:SF3">
    <property type="entry name" value="LEUKOTRIENE A-4 HYDROLASE"/>
    <property type="match status" value="1"/>
</dbReference>
<proteinExistence type="predicted"/>
<evidence type="ECO:0000259" key="2">
    <source>
        <dbReference type="Pfam" id="PF01433"/>
    </source>
</evidence>
<sequence>MKMSHPRTAVFLLLMSIWGCRSSTPEPEVPKVSEESLPCPGPGEGTELPACPRLCSALELAPTPPPPSALDLSRDIRFTALDVKLDSLNATALIQMGDATSRALSLKVGNLQITGVRSRCGKLNYTVKEGQLDIGVPEWASFILVDYTLTPSANFDGYLPSGTTFSWPSFCANLFPCHPALADSTKFSLKLSNVPAGKTAVYPTHIPGEAPPYMLAWAVGEYTEKALGTTAAGTQVSVWYLPGEEAAALEGTPRLKDAVDFFEKRYGAYTFGNKVGSVSANWGEGAYGGMEHHPYWHVAADAMKDKLVHHHEAAHGWFGNGVRIQCWEDFVLSEGTAEYLTARSVRETEGVEVEEQVWADWKGVLERAVARGDTQALPDATCNQIDILTHPLWSNIPYKKGAFFYRALEKKIGTEAMDRVLARFYQSHVGGTARMQQMLELVKAETGYDPKPLADTWLRGLGVPADVP</sequence>
<gene>
    <name evidence="3" type="ORF">F0U60_19505</name>
</gene>
<dbReference type="InterPro" id="IPR014782">
    <property type="entry name" value="Peptidase_M1_dom"/>
</dbReference>
<evidence type="ECO:0000256" key="1">
    <source>
        <dbReference type="SAM" id="MobiDB-lite"/>
    </source>
</evidence>
<dbReference type="EMBL" id="CP043494">
    <property type="protein sequence ID" value="WNG46054.1"/>
    <property type="molecule type" value="Genomic_DNA"/>
</dbReference>
<dbReference type="InterPro" id="IPR034015">
    <property type="entry name" value="M1_LTA4H"/>
</dbReference>
<keyword evidence="4" id="KW-1185">Reference proteome</keyword>